<dbReference type="SUPFAM" id="SSF46689">
    <property type="entry name" value="Homeodomain-like"/>
    <property type="match status" value="1"/>
</dbReference>
<dbReference type="InterPro" id="IPR001647">
    <property type="entry name" value="HTH_TetR"/>
</dbReference>
<dbReference type="InterPro" id="IPR036271">
    <property type="entry name" value="Tet_transcr_reg_TetR-rel_C_sf"/>
</dbReference>
<keyword evidence="3" id="KW-0804">Transcription</keyword>
<evidence type="ECO:0000256" key="1">
    <source>
        <dbReference type="ARBA" id="ARBA00023015"/>
    </source>
</evidence>
<dbReference type="InterPro" id="IPR009057">
    <property type="entry name" value="Homeodomain-like_sf"/>
</dbReference>
<dbReference type="Gene3D" id="1.10.10.60">
    <property type="entry name" value="Homeodomain-like"/>
    <property type="match status" value="1"/>
</dbReference>
<evidence type="ECO:0000256" key="5">
    <source>
        <dbReference type="SAM" id="MobiDB-lite"/>
    </source>
</evidence>
<dbReference type="GO" id="GO:0003677">
    <property type="term" value="F:DNA binding"/>
    <property type="evidence" value="ECO:0007669"/>
    <property type="project" value="UniProtKB-UniRule"/>
</dbReference>
<name>A0A2N9ANH0_METEX</name>
<dbReference type="PANTHER" id="PTHR47506:SF1">
    <property type="entry name" value="HTH-TYPE TRANSCRIPTIONAL REGULATOR YJDC"/>
    <property type="match status" value="1"/>
</dbReference>
<dbReference type="PANTHER" id="PTHR47506">
    <property type="entry name" value="TRANSCRIPTIONAL REGULATORY PROTEIN"/>
    <property type="match status" value="1"/>
</dbReference>
<keyword evidence="1" id="KW-0805">Transcription regulation</keyword>
<sequence>MQNSEPGPSPLSCGPTRGRGRPRAFDRDAALTQAMHVFWRKGFAATAISELTAAMGIGSPSLYAAFGSKEGLYTEALRHYRERYGAHVWGNFDAAPTARAAVESLLMDTAAALTQVCAPEAPRGCMVTLSAVGGEGHAELGACVRAARALGFERVVARLSRAAVEGEFGAAVDLPALARFVMTVQGGMSLQARDGASRAELEAVARLTMAGWDARVAA</sequence>
<evidence type="ECO:0000313" key="7">
    <source>
        <dbReference type="EMBL" id="SOR28888.1"/>
    </source>
</evidence>
<dbReference type="AlphaFoldDB" id="A0A2N9ANH0"/>
<dbReference type="SUPFAM" id="SSF48498">
    <property type="entry name" value="Tetracyclin repressor-like, C-terminal domain"/>
    <property type="match status" value="1"/>
</dbReference>
<feature type="domain" description="HTH tetR-type" evidence="6">
    <location>
        <begin position="24"/>
        <end position="84"/>
    </location>
</feature>
<feature type="DNA-binding region" description="H-T-H motif" evidence="4">
    <location>
        <begin position="47"/>
        <end position="66"/>
    </location>
</feature>
<dbReference type="Proteomes" id="UP000233769">
    <property type="component" value="Chromosome tk0001"/>
</dbReference>
<organism evidence="7 8">
    <name type="scientific">Methylorubrum extorquens</name>
    <name type="common">Methylobacterium dichloromethanicum</name>
    <name type="synonym">Methylobacterium extorquens</name>
    <dbReference type="NCBI Taxonomy" id="408"/>
    <lineage>
        <taxon>Bacteria</taxon>
        <taxon>Pseudomonadati</taxon>
        <taxon>Pseudomonadota</taxon>
        <taxon>Alphaproteobacteria</taxon>
        <taxon>Hyphomicrobiales</taxon>
        <taxon>Methylobacteriaceae</taxon>
        <taxon>Methylorubrum</taxon>
    </lineage>
</organism>
<evidence type="ECO:0000256" key="3">
    <source>
        <dbReference type="ARBA" id="ARBA00023163"/>
    </source>
</evidence>
<dbReference type="Pfam" id="PF00440">
    <property type="entry name" value="TetR_N"/>
    <property type="match status" value="1"/>
</dbReference>
<reference evidence="8" key="1">
    <citation type="submission" date="2017-10" db="EMBL/GenBank/DDBJ databases">
        <authorList>
            <person name="Regsiter A."/>
            <person name="William W."/>
        </authorList>
    </citation>
    <scope>NUCLEOTIDE SEQUENCE [LARGE SCALE GENOMIC DNA]</scope>
</reference>
<accession>A0A2N9ANH0</accession>
<gene>
    <name evidence="7" type="ORF">TK0001_2286</name>
</gene>
<protein>
    <submittedName>
        <fullName evidence="7">Putative transcriptional regulator, TetR family</fullName>
    </submittedName>
</protein>
<evidence type="ECO:0000256" key="4">
    <source>
        <dbReference type="PROSITE-ProRule" id="PRU00335"/>
    </source>
</evidence>
<dbReference type="PROSITE" id="PS50977">
    <property type="entry name" value="HTH_TETR_2"/>
    <property type="match status" value="1"/>
</dbReference>
<proteinExistence type="predicted"/>
<dbReference type="EMBL" id="LT962688">
    <property type="protein sequence ID" value="SOR28888.1"/>
    <property type="molecule type" value="Genomic_DNA"/>
</dbReference>
<dbReference type="Gene3D" id="1.10.357.10">
    <property type="entry name" value="Tetracycline Repressor, domain 2"/>
    <property type="match status" value="1"/>
</dbReference>
<evidence type="ECO:0000259" key="6">
    <source>
        <dbReference type="PROSITE" id="PS50977"/>
    </source>
</evidence>
<evidence type="ECO:0000256" key="2">
    <source>
        <dbReference type="ARBA" id="ARBA00023125"/>
    </source>
</evidence>
<feature type="region of interest" description="Disordered" evidence="5">
    <location>
        <begin position="1"/>
        <end position="23"/>
    </location>
</feature>
<keyword evidence="2 4" id="KW-0238">DNA-binding</keyword>
<evidence type="ECO:0000313" key="8">
    <source>
        <dbReference type="Proteomes" id="UP000233769"/>
    </source>
</evidence>